<feature type="domain" description="N-acetyltransferase" evidence="1">
    <location>
        <begin position="2"/>
        <end position="135"/>
    </location>
</feature>
<dbReference type="InterPro" id="IPR052729">
    <property type="entry name" value="Acyl/Acetyltrans_Enzymes"/>
</dbReference>
<dbReference type="InterPro" id="IPR016181">
    <property type="entry name" value="Acyl_CoA_acyltransferase"/>
</dbReference>
<protein>
    <recommendedName>
        <fullName evidence="1">N-acetyltransferase domain-containing protein</fullName>
    </recommendedName>
</protein>
<dbReference type="SUPFAM" id="SSF55729">
    <property type="entry name" value="Acyl-CoA N-acyltransferases (Nat)"/>
    <property type="match status" value="1"/>
</dbReference>
<dbReference type="Pfam" id="PF18014">
    <property type="entry name" value="Acetyltransf_18"/>
    <property type="match status" value="1"/>
</dbReference>
<sequence>MLSIREMTREDLDLALTWAAGEGWNPGLGDASAFHAADPGGFLMGFLGDEPVTAISVVAYGEAFGFLGFYMCRPEHRGRGYGWQTWRAGIARLGHRVIGLDGVVAQQENYRDSGFALAHRNIRFGGVVDCEPPRDVRLMPVSGDLTPAVLAYDAGLFPARRSAFLNAWLDGSGGRAAVALVEDGSVRGYGVIRPAVSGFKIGPLFADSADGADLLFRALAEKAEGAPVFIDPPEPNGAALALAARYGLEPAFETARMYRGPAPSLPLDRIFGITSFELG</sequence>
<proteinExistence type="predicted"/>
<name>A0A1M4Z2M3_9HYPH</name>
<dbReference type="GO" id="GO:0016747">
    <property type="term" value="F:acyltransferase activity, transferring groups other than amino-acyl groups"/>
    <property type="evidence" value="ECO:0007669"/>
    <property type="project" value="InterPro"/>
</dbReference>
<dbReference type="STRING" id="1122133.SAMN02745157_1696"/>
<dbReference type="PANTHER" id="PTHR47237:SF1">
    <property type="entry name" value="SLL0310 PROTEIN"/>
    <property type="match status" value="1"/>
</dbReference>
<dbReference type="RefSeq" id="WP_073052221.1">
    <property type="nucleotide sequence ID" value="NZ_FQUP01000001.1"/>
</dbReference>
<reference evidence="2 3" key="1">
    <citation type="submission" date="2016-11" db="EMBL/GenBank/DDBJ databases">
        <authorList>
            <person name="Jaros S."/>
            <person name="Januszkiewicz K."/>
            <person name="Wedrychowicz H."/>
        </authorList>
    </citation>
    <scope>NUCLEOTIDE SEQUENCE [LARGE SCALE GENOMIC DNA]</scope>
    <source>
        <strain evidence="2 3">DSM 19436</strain>
    </source>
</reference>
<dbReference type="Gene3D" id="3.40.630.30">
    <property type="match status" value="1"/>
</dbReference>
<organism evidence="2 3">
    <name type="scientific">Kaistia soli DSM 19436</name>
    <dbReference type="NCBI Taxonomy" id="1122133"/>
    <lineage>
        <taxon>Bacteria</taxon>
        <taxon>Pseudomonadati</taxon>
        <taxon>Pseudomonadota</taxon>
        <taxon>Alphaproteobacteria</taxon>
        <taxon>Hyphomicrobiales</taxon>
        <taxon>Kaistiaceae</taxon>
        <taxon>Kaistia</taxon>
    </lineage>
</organism>
<accession>A0A1M4Z2M3</accession>
<evidence type="ECO:0000313" key="3">
    <source>
        <dbReference type="Proteomes" id="UP000184485"/>
    </source>
</evidence>
<keyword evidence="3" id="KW-1185">Reference proteome</keyword>
<dbReference type="Gene3D" id="3.40.630.90">
    <property type="match status" value="1"/>
</dbReference>
<dbReference type="InterPro" id="IPR000182">
    <property type="entry name" value="GNAT_dom"/>
</dbReference>
<gene>
    <name evidence="2" type="ORF">SAMN02745157_1696</name>
</gene>
<dbReference type="OrthoDB" id="20916at2"/>
<dbReference type="Pfam" id="PF00583">
    <property type="entry name" value="Acetyltransf_1"/>
    <property type="match status" value="1"/>
</dbReference>
<dbReference type="InterPro" id="IPR041496">
    <property type="entry name" value="YitH/HolE_GNAT"/>
</dbReference>
<evidence type="ECO:0000313" key="2">
    <source>
        <dbReference type="EMBL" id="SHF12260.1"/>
    </source>
</evidence>
<evidence type="ECO:0000259" key="1">
    <source>
        <dbReference type="PROSITE" id="PS51186"/>
    </source>
</evidence>
<dbReference type="AlphaFoldDB" id="A0A1M4Z2M3"/>
<dbReference type="EMBL" id="FQUP01000001">
    <property type="protein sequence ID" value="SHF12260.1"/>
    <property type="molecule type" value="Genomic_DNA"/>
</dbReference>
<dbReference type="Proteomes" id="UP000184485">
    <property type="component" value="Unassembled WGS sequence"/>
</dbReference>
<dbReference type="PANTHER" id="PTHR47237">
    <property type="entry name" value="SLL0310 PROTEIN"/>
    <property type="match status" value="1"/>
</dbReference>
<dbReference type="PROSITE" id="PS51186">
    <property type="entry name" value="GNAT"/>
    <property type="match status" value="1"/>
</dbReference>